<dbReference type="PANTHER" id="PTHR31592:SF1">
    <property type="entry name" value="TRANSMEMBRANE PROTEIN 192"/>
    <property type="match status" value="1"/>
</dbReference>
<sequence length="115" mass="12812">MGFRRSHGHGASPLASPEGGRPNPLNAGDVDHIVAAREREIRSLNGERESLQKEVREGKKRLMDLDTENQQLLSTNQQHVAENARLRAIIHEWSVRHAKLEAKLQQGQGQGQGQP</sequence>
<organism evidence="8">
    <name type="scientific">Phaeocystis cordata</name>
    <dbReference type="NCBI Taxonomy" id="118079"/>
    <lineage>
        <taxon>Eukaryota</taxon>
        <taxon>Haptista</taxon>
        <taxon>Haptophyta</taxon>
        <taxon>Prymnesiophyceae</taxon>
        <taxon>Phaeocystales</taxon>
        <taxon>Phaeocystaceae</taxon>
        <taxon>Phaeocystis</taxon>
    </lineage>
</organism>
<dbReference type="InterPro" id="IPR029399">
    <property type="entry name" value="TMEM192"/>
</dbReference>
<proteinExistence type="inferred from homology"/>
<dbReference type="PANTHER" id="PTHR31592">
    <property type="entry name" value="TRANSMEMBRANE PROTEIN 192"/>
    <property type="match status" value="1"/>
</dbReference>
<keyword evidence="3" id="KW-0812">Transmembrane</keyword>
<comment type="subcellular location">
    <subcellularLocation>
        <location evidence="1">Membrane</location>
        <topology evidence="1">Multi-pass membrane protein</topology>
    </subcellularLocation>
</comment>
<keyword evidence="5" id="KW-0472">Membrane</keyword>
<dbReference type="AlphaFoldDB" id="A0A7S1HQ01"/>
<keyword evidence="6" id="KW-0175">Coiled coil</keyword>
<evidence type="ECO:0000313" key="8">
    <source>
        <dbReference type="EMBL" id="CAD8987862.1"/>
    </source>
</evidence>
<evidence type="ECO:0000256" key="5">
    <source>
        <dbReference type="ARBA" id="ARBA00023136"/>
    </source>
</evidence>
<evidence type="ECO:0000256" key="4">
    <source>
        <dbReference type="ARBA" id="ARBA00022989"/>
    </source>
</evidence>
<dbReference type="EMBL" id="HBFZ01000968">
    <property type="protein sequence ID" value="CAD8987862.1"/>
    <property type="molecule type" value="Transcribed_RNA"/>
</dbReference>
<evidence type="ECO:0000256" key="2">
    <source>
        <dbReference type="ARBA" id="ARBA00006314"/>
    </source>
</evidence>
<feature type="coiled-coil region" evidence="6">
    <location>
        <begin position="34"/>
        <end position="68"/>
    </location>
</feature>
<keyword evidence="4" id="KW-1133">Transmembrane helix</keyword>
<evidence type="ECO:0000256" key="6">
    <source>
        <dbReference type="SAM" id="Coils"/>
    </source>
</evidence>
<dbReference type="GO" id="GO:0005770">
    <property type="term" value="C:late endosome"/>
    <property type="evidence" value="ECO:0007669"/>
    <property type="project" value="TreeGrafter"/>
</dbReference>
<name>A0A7S1HQ01_9EUKA</name>
<dbReference type="GO" id="GO:0005765">
    <property type="term" value="C:lysosomal membrane"/>
    <property type="evidence" value="ECO:0007669"/>
    <property type="project" value="TreeGrafter"/>
</dbReference>
<evidence type="ECO:0000256" key="3">
    <source>
        <dbReference type="ARBA" id="ARBA00022692"/>
    </source>
</evidence>
<gene>
    <name evidence="8" type="ORF">PCOR1465_LOCUS646</name>
</gene>
<reference evidence="8" key="1">
    <citation type="submission" date="2021-01" db="EMBL/GenBank/DDBJ databases">
        <authorList>
            <person name="Corre E."/>
            <person name="Pelletier E."/>
            <person name="Niang G."/>
            <person name="Scheremetjew M."/>
            <person name="Finn R."/>
            <person name="Kale V."/>
            <person name="Holt S."/>
            <person name="Cochrane G."/>
            <person name="Meng A."/>
            <person name="Brown T."/>
            <person name="Cohen L."/>
        </authorList>
    </citation>
    <scope>NUCLEOTIDE SEQUENCE</scope>
    <source>
        <strain evidence="8">RCC1383</strain>
    </source>
</reference>
<protein>
    <submittedName>
        <fullName evidence="8">Uncharacterized protein</fullName>
    </submittedName>
</protein>
<feature type="region of interest" description="Disordered" evidence="7">
    <location>
        <begin position="1"/>
        <end position="30"/>
    </location>
</feature>
<evidence type="ECO:0000256" key="7">
    <source>
        <dbReference type="SAM" id="MobiDB-lite"/>
    </source>
</evidence>
<accession>A0A7S1HQ01</accession>
<comment type="similarity">
    <text evidence="2">Belongs to the TMEM192 family.</text>
</comment>
<evidence type="ECO:0000256" key="1">
    <source>
        <dbReference type="ARBA" id="ARBA00004141"/>
    </source>
</evidence>